<name>A0ABZ2Z7E4_9BACT</name>
<evidence type="ECO:0000256" key="1">
    <source>
        <dbReference type="SAM" id="MobiDB-lite"/>
    </source>
</evidence>
<dbReference type="Proteomes" id="UP001449657">
    <property type="component" value="Chromosome"/>
</dbReference>
<keyword evidence="4" id="KW-1185">Reference proteome</keyword>
<dbReference type="RefSeq" id="WP_341842762.1">
    <property type="nucleotide sequence ID" value="NZ_CP149792.1"/>
</dbReference>
<organism evidence="3 4">
    <name type="scientific">Chitinophaga caseinilytica</name>
    <dbReference type="NCBI Taxonomy" id="2267521"/>
    <lineage>
        <taxon>Bacteria</taxon>
        <taxon>Pseudomonadati</taxon>
        <taxon>Bacteroidota</taxon>
        <taxon>Chitinophagia</taxon>
        <taxon>Chitinophagales</taxon>
        <taxon>Chitinophagaceae</taxon>
        <taxon>Chitinophaga</taxon>
    </lineage>
</organism>
<feature type="domain" description="Antitoxin Xre/MbcA/ParS-like toxin-binding" evidence="2">
    <location>
        <begin position="113"/>
        <end position="159"/>
    </location>
</feature>
<evidence type="ECO:0000259" key="2">
    <source>
        <dbReference type="Pfam" id="PF09722"/>
    </source>
</evidence>
<protein>
    <submittedName>
        <fullName evidence="3">Antitoxin Xre/MbcA/ParS toxin-binding domain-containing protein</fullName>
    </submittedName>
</protein>
<evidence type="ECO:0000313" key="4">
    <source>
        <dbReference type="Proteomes" id="UP001449657"/>
    </source>
</evidence>
<accession>A0ABZ2Z7E4</accession>
<feature type="region of interest" description="Disordered" evidence="1">
    <location>
        <begin position="1"/>
        <end position="21"/>
    </location>
</feature>
<dbReference type="InterPro" id="IPR024467">
    <property type="entry name" value="Xre/MbcA/ParS-like_toxin-bd"/>
</dbReference>
<reference evidence="3 4" key="1">
    <citation type="submission" date="2024-03" db="EMBL/GenBank/DDBJ databases">
        <title>Chitinophaga caseinilytica sp. nov., a casein hydrolysing bacterium isolated from forest soil.</title>
        <authorList>
            <person name="Lee D.S."/>
            <person name="Han D.M."/>
            <person name="Baek J.H."/>
            <person name="Choi D.G."/>
            <person name="Jeon J.H."/>
            <person name="Jeon C.O."/>
        </authorList>
    </citation>
    <scope>NUCLEOTIDE SEQUENCE [LARGE SCALE GENOMIC DNA]</scope>
    <source>
        <strain evidence="3 4">KACC 19118</strain>
    </source>
</reference>
<proteinExistence type="predicted"/>
<dbReference type="EMBL" id="CP150096">
    <property type="protein sequence ID" value="WZN48165.1"/>
    <property type="molecule type" value="Genomic_DNA"/>
</dbReference>
<sequence length="163" mass="18648">MDNLHGKGRRGRPRKSEVPVQHAQEEHMVLQSYADVVELRSFPFGRKIEMVRSGVSKDQLTRLKEIFGLDYDTLSVLLAVTNRSLHLKKGKERMNRGISDRLIFIADVFSVGYNVFGSREGFHAWLRDPSREFGDKAPLEVMDTLAGIEEVKNALYRIDAFIL</sequence>
<dbReference type="Pfam" id="PF09722">
    <property type="entry name" value="Xre_MbcA_ParS_C"/>
    <property type="match status" value="1"/>
</dbReference>
<gene>
    <name evidence="3" type="ORF">WJU22_08250</name>
</gene>
<evidence type="ECO:0000313" key="3">
    <source>
        <dbReference type="EMBL" id="WZN48165.1"/>
    </source>
</evidence>
<feature type="compositionally biased region" description="Basic residues" evidence="1">
    <location>
        <begin position="1"/>
        <end position="13"/>
    </location>
</feature>